<feature type="compositionally biased region" description="Polar residues" evidence="1">
    <location>
        <begin position="68"/>
        <end position="77"/>
    </location>
</feature>
<dbReference type="AlphaFoldDB" id="A0A2S7CW60"/>
<evidence type="ECO:0000313" key="3">
    <source>
        <dbReference type="Proteomes" id="UP000238191"/>
    </source>
</evidence>
<reference evidence="3" key="1">
    <citation type="submission" date="2016-08" db="EMBL/GenBank/DDBJ databases">
        <authorList>
            <person name="Merda D."/>
            <person name="Briand M."/>
            <person name="Taghouti G."/>
            <person name="Carrere S."/>
            <person name="Gouzy J."/>
            <person name="Portier P."/>
            <person name="Jacques M.-A."/>
            <person name="Fischer-Le Saux M."/>
        </authorList>
    </citation>
    <scope>NUCLEOTIDE SEQUENCE [LARGE SCALE GENOMIC DNA]</scope>
    <source>
        <strain evidence="3">CFBP4643</strain>
    </source>
</reference>
<gene>
    <name evidence="2" type="ORF">XpiCFBP4643_20115</name>
</gene>
<name>A0A2S7CW60_9XANT</name>
<protein>
    <submittedName>
        <fullName evidence="2">Uncharacterized protein</fullName>
    </submittedName>
</protein>
<comment type="caution">
    <text evidence="2">The sequence shown here is derived from an EMBL/GenBank/DDBJ whole genome shotgun (WGS) entry which is preliminary data.</text>
</comment>
<evidence type="ECO:0000256" key="1">
    <source>
        <dbReference type="SAM" id="MobiDB-lite"/>
    </source>
</evidence>
<organism evidence="2 3">
    <name type="scientific">Xanthomonas pisi</name>
    <dbReference type="NCBI Taxonomy" id="56457"/>
    <lineage>
        <taxon>Bacteria</taxon>
        <taxon>Pseudomonadati</taxon>
        <taxon>Pseudomonadota</taxon>
        <taxon>Gammaproteobacteria</taxon>
        <taxon>Lysobacterales</taxon>
        <taxon>Lysobacteraceae</taxon>
        <taxon>Xanthomonas</taxon>
    </lineage>
</organism>
<dbReference type="Proteomes" id="UP000238191">
    <property type="component" value="Unassembled WGS sequence"/>
</dbReference>
<sequence length="83" mass="8858">MAAAPTLPGAGFEVERYHMQLRPDLSTTALSGAQRSRLRSTSDHLTPRYHAATPVKQHLSSAPAEAPTSGTSRNHNSAYAFGP</sequence>
<proteinExistence type="predicted"/>
<evidence type="ECO:0000313" key="2">
    <source>
        <dbReference type="EMBL" id="PPU65838.1"/>
    </source>
</evidence>
<accession>A0A2S7CW60</accession>
<dbReference type="EMBL" id="MDEI01000024">
    <property type="protein sequence ID" value="PPU65838.1"/>
    <property type="molecule type" value="Genomic_DNA"/>
</dbReference>
<feature type="region of interest" description="Disordered" evidence="1">
    <location>
        <begin position="26"/>
        <end position="83"/>
    </location>
</feature>
<keyword evidence="3" id="KW-1185">Reference proteome</keyword>